<proteinExistence type="predicted"/>
<reference evidence="1" key="1">
    <citation type="submission" date="2015-08" db="EMBL/GenBank/DDBJ databases">
        <title>Complete DNA Sequence of Pseudomonas syringae pv. actinidiae, the Causal Agent of Kiwifruit Canker Disease.</title>
        <authorList>
            <person name="Rikkerink E.H.A."/>
            <person name="Fineran P.C."/>
        </authorList>
    </citation>
    <scope>NUCLEOTIDE SEQUENCE</scope>
    <source>
        <strain evidence="1">DSM 13666</strain>
    </source>
</reference>
<dbReference type="EMBL" id="LILD01000004">
    <property type="protein sequence ID" value="KOO36739.1"/>
    <property type="molecule type" value="Genomic_DNA"/>
</dbReference>
<protein>
    <submittedName>
        <fullName evidence="1">Uncharacterized protein</fullName>
    </submittedName>
</protein>
<sequence>MRLLRAKRKVSLEQLVENENIQNISVDYNGNLVILSVTKDGGDTLHSIFHVTASGVRKIFVPPVKEAFHHVQPLREHWLLVNARVMDNQTHNAFVYDDQQGLVTSFHLGDGIEHVQTTDQGDIWVGYFDEGVFGDTIGTSGLLCFDQKGDIVFDFDALVKLNKKIPLIDDCYALNVITNDTVYVYYFGDFPIVALRHKSEYELWKDQLLKRPPIEGSQAFSIWEDHVLFSHGYKEKGTVHLYSFTQKSVKSYLPVNEEGEVIHYEFATGRQHLLYLVTENTVYQIDLKLCLSSF</sequence>
<dbReference type="PATRIC" id="fig|136160.3.peg.4357"/>
<gene>
    <name evidence="1" type="ORF">AMD02_17025</name>
</gene>
<organism evidence="1">
    <name type="scientific">Halalkalibacterium halodurans</name>
    <name type="common">Bacillus halodurans</name>
    <dbReference type="NCBI Taxonomy" id="86665"/>
    <lineage>
        <taxon>Bacteria</taxon>
        <taxon>Bacillati</taxon>
        <taxon>Bacillota</taxon>
        <taxon>Bacilli</taxon>
        <taxon>Bacillales</taxon>
        <taxon>Bacillaceae</taxon>
        <taxon>Halalkalibacterium (ex Joshi et al. 2022)</taxon>
    </lineage>
</organism>
<dbReference type="GeneID" id="87596144"/>
<dbReference type="RefSeq" id="WP_053432269.1">
    <property type="nucleotide sequence ID" value="NZ_CP040441.1"/>
</dbReference>
<name>A0A0M0KD70_ALKHA</name>
<accession>A0A0M0KD70</accession>
<comment type="caution">
    <text evidence="1">The sequence shown here is derived from an EMBL/GenBank/DDBJ whole genome shotgun (WGS) entry which is preliminary data.</text>
</comment>
<evidence type="ECO:0000313" key="1">
    <source>
        <dbReference type="EMBL" id="KOO36739.1"/>
    </source>
</evidence>
<dbReference type="AlphaFoldDB" id="A0A0M0KD70"/>